<evidence type="ECO:0000313" key="2">
    <source>
        <dbReference type="EMBL" id="KAF2895605.1"/>
    </source>
</evidence>
<evidence type="ECO:0008006" key="4">
    <source>
        <dbReference type="Google" id="ProtNLM"/>
    </source>
</evidence>
<keyword evidence="3" id="KW-1185">Reference proteome</keyword>
<comment type="caution">
    <text evidence="2">The sequence shown here is derived from an EMBL/GenBank/DDBJ whole genome shotgun (WGS) entry which is preliminary data.</text>
</comment>
<gene>
    <name evidence="2" type="ORF">ILUMI_10571</name>
</gene>
<dbReference type="EMBL" id="VTPC01005769">
    <property type="protein sequence ID" value="KAF2895605.1"/>
    <property type="molecule type" value="Genomic_DNA"/>
</dbReference>
<accession>A0A8K0G8J9</accession>
<dbReference type="AlphaFoldDB" id="A0A8K0G8J9"/>
<evidence type="ECO:0000256" key="1">
    <source>
        <dbReference type="SAM" id="SignalP"/>
    </source>
</evidence>
<protein>
    <recommendedName>
        <fullName evidence="4">Secreted protein</fullName>
    </recommendedName>
</protein>
<name>A0A8K0G8J9_IGNLU</name>
<proteinExistence type="predicted"/>
<evidence type="ECO:0000313" key="3">
    <source>
        <dbReference type="Proteomes" id="UP000801492"/>
    </source>
</evidence>
<organism evidence="2 3">
    <name type="scientific">Ignelater luminosus</name>
    <name type="common">Cucubano</name>
    <name type="synonym">Pyrophorus luminosus</name>
    <dbReference type="NCBI Taxonomy" id="2038154"/>
    <lineage>
        <taxon>Eukaryota</taxon>
        <taxon>Metazoa</taxon>
        <taxon>Ecdysozoa</taxon>
        <taxon>Arthropoda</taxon>
        <taxon>Hexapoda</taxon>
        <taxon>Insecta</taxon>
        <taxon>Pterygota</taxon>
        <taxon>Neoptera</taxon>
        <taxon>Endopterygota</taxon>
        <taxon>Coleoptera</taxon>
        <taxon>Polyphaga</taxon>
        <taxon>Elateriformia</taxon>
        <taxon>Elateroidea</taxon>
        <taxon>Elateridae</taxon>
        <taxon>Agrypninae</taxon>
        <taxon>Pyrophorini</taxon>
        <taxon>Ignelater</taxon>
    </lineage>
</organism>
<feature type="signal peptide" evidence="1">
    <location>
        <begin position="1"/>
        <end position="19"/>
    </location>
</feature>
<keyword evidence="1" id="KW-0732">Signal</keyword>
<reference evidence="2" key="1">
    <citation type="submission" date="2019-08" db="EMBL/GenBank/DDBJ databases">
        <title>The genome of the North American firefly Photinus pyralis.</title>
        <authorList>
            <consortium name="Photinus pyralis genome working group"/>
            <person name="Fallon T.R."/>
            <person name="Sander Lower S.E."/>
            <person name="Weng J.-K."/>
        </authorList>
    </citation>
    <scope>NUCLEOTIDE SEQUENCE</scope>
    <source>
        <strain evidence="2">TRF0915ILg1</strain>
        <tissue evidence="2">Whole body</tissue>
    </source>
</reference>
<dbReference type="Proteomes" id="UP000801492">
    <property type="component" value="Unassembled WGS sequence"/>
</dbReference>
<sequence>MWKLLLFLILFHQMRILEACNHYSAKLRYKNGLSFRARGCIIKCKTVPKFLMDEKVQSIIVFSKCIKLWEFHKCTGQSRTYKKGYSEVPCGQVTCVSHCKYKENENSNRK</sequence>
<feature type="chain" id="PRO_5035473628" description="Secreted protein" evidence="1">
    <location>
        <begin position="20"/>
        <end position="110"/>
    </location>
</feature>